<evidence type="ECO:0000259" key="2">
    <source>
        <dbReference type="PROSITE" id="PS50883"/>
    </source>
</evidence>
<keyword evidence="1" id="KW-0472">Membrane</keyword>
<protein>
    <submittedName>
        <fullName evidence="4">Diguanylate cyclase (GGDEF)-like protein</fullName>
    </submittedName>
</protein>
<dbReference type="Gene3D" id="3.30.70.270">
    <property type="match status" value="1"/>
</dbReference>
<dbReference type="PROSITE" id="PS50887">
    <property type="entry name" value="GGDEF"/>
    <property type="match status" value="1"/>
</dbReference>
<dbReference type="SMART" id="SM00052">
    <property type="entry name" value="EAL"/>
    <property type="match status" value="1"/>
</dbReference>
<feature type="domain" description="EAL" evidence="2">
    <location>
        <begin position="388"/>
        <end position="639"/>
    </location>
</feature>
<dbReference type="Pfam" id="PF00563">
    <property type="entry name" value="EAL"/>
    <property type="match status" value="1"/>
</dbReference>
<organism evidence="4 5">
    <name type="scientific">Rhizobium halophytocola</name>
    <dbReference type="NCBI Taxonomy" id="735519"/>
    <lineage>
        <taxon>Bacteria</taxon>
        <taxon>Pseudomonadati</taxon>
        <taxon>Pseudomonadota</taxon>
        <taxon>Alphaproteobacteria</taxon>
        <taxon>Hyphomicrobiales</taxon>
        <taxon>Rhizobiaceae</taxon>
        <taxon>Rhizobium/Agrobacterium group</taxon>
        <taxon>Rhizobium</taxon>
    </lineage>
</organism>
<evidence type="ECO:0000313" key="5">
    <source>
        <dbReference type="Proteomes" id="UP000759443"/>
    </source>
</evidence>
<feature type="transmembrane region" description="Helical" evidence="1">
    <location>
        <begin position="98"/>
        <end position="117"/>
    </location>
</feature>
<keyword evidence="1" id="KW-0812">Transmembrane</keyword>
<dbReference type="InterPro" id="IPR001633">
    <property type="entry name" value="EAL_dom"/>
</dbReference>
<dbReference type="SUPFAM" id="SSF141868">
    <property type="entry name" value="EAL domain-like"/>
    <property type="match status" value="1"/>
</dbReference>
<dbReference type="Gene3D" id="3.20.20.450">
    <property type="entry name" value="EAL domain"/>
    <property type="match status" value="1"/>
</dbReference>
<evidence type="ECO:0000259" key="3">
    <source>
        <dbReference type="PROSITE" id="PS50887"/>
    </source>
</evidence>
<feature type="transmembrane region" description="Helical" evidence="1">
    <location>
        <begin position="129"/>
        <end position="161"/>
    </location>
</feature>
<dbReference type="PANTHER" id="PTHR44757">
    <property type="entry name" value="DIGUANYLATE CYCLASE DGCP"/>
    <property type="match status" value="1"/>
</dbReference>
<dbReference type="InterPro" id="IPR043128">
    <property type="entry name" value="Rev_trsase/Diguanyl_cyclase"/>
</dbReference>
<dbReference type="CDD" id="cd01949">
    <property type="entry name" value="GGDEF"/>
    <property type="match status" value="1"/>
</dbReference>
<name>A0ABS4DWU2_9HYPH</name>
<gene>
    <name evidence="4" type="ORF">J2Z17_001588</name>
</gene>
<feature type="transmembrane region" description="Helical" evidence="1">
    <location>
        <begin position="168"/>
        <end position="189"/>
    </location>
</feature>
<dbReference type="RefSeq" id="WP_209943791.1">
    <property type="nucleotide sequence ID" value="NZ_JAGGJU010000004.1"/>
</dbReference>
<feature type="transmembrane region" description="Helical" evidence="1">
    <location>
        <begin position="37"/>
        <end position="59"/>
    </location>
</feature>
<dbReference type="Proteomes" id="UP000759443">
    <property type="component" value="Unassembled WGS sequence"/>
</dbReference>
<dbReference type="CDD" id="cd01948">
    <property type="entry name" value="EAL"/>
    <property type="match status" value="1"/>
</dbReference>
<sequence length="659" mass="72449">MRKGNVTGLVKGETDRNEVRPSAETMRQEMAAAFQPIVRGFALPVALFYLLVIPSNFYFSSLVPALELSVVSASAAIVIGLCRIYLSRNGVVRFEQLEMVNALILLLMYVNCVNVLMVDFQSLNLFYMLMMLLLSAAAAVSLRVFCVAAALTVSTVLACAALMGWPHFVYFCVASATVLAAAFGVAVLVRTAISGVVRERLIADELRARAEKLADYDALTGLPNRRHFFAHAENALETGSRDKVLHLALIDLDGFKPVNDLYGHMVGDELLVQVAERIRKACENTGLETLLARLGGDEFVLAIDQPLTDADLRVAGRAICEGLLEPFTIHNIGVSISASIGFSQYPRDGKTVRQLYERADHALYSAKENARGDVVVFSPEHEAQLGSHGRIEQVLRTADLHREIHLQYQPQHDLLTGRVTGFEALVRWESPVLGRVSPADFVGIAERTGYIQVISSIVVQKAMAAAREWPDAIGLSVNLSAVDIMSERSMAGIAHLVMEGDIEPGRLTFEITETAVMTDFGRARKSLEMLTALGCKIALDDFGSGYSSFAYIHRLPLHRIKTDRSFITRLHEDTEPTYKILRAVAELSVSLGFDCLAEGVETEQQMAIVRSAGIRFVQGFYFSRPIGSEAVEDYLERHGMPVGREIYAPAWAPALQQVP</sequence>
<dbReference type="PROSITE" id="PS50883">
    <property type="entry name" value="EAL"/>
    <property type="match status" value="1"/>
</dbReference>
<keyword evidence="1" id="KW-1133">Transmembrane helix</keyword>
<dbReference type="NCBIfam" id="TIGR00254">
    <property type="entry name" value="GGDEF"/>
    <property type="match status" value="1"/>
</dbReference>
<dbReference type="Pfam" id="PF00990">
    <property type="entry name" value="GGDEF"/>
    <property type="match status" value="1"/>
</dbReference>
<feature type="transmembrane region" description="Helical" evidence="1">
    <location>
        <begin position="65"/>
        <end position="86"/>
    </location>
</feature>
<accession>A0ABS4DWU2</accession>
<evidence type="ECO:0000313" key="4">
    <source>
        <dbReference type="EMBL" id="MBP1850154.1"/>
    </source>
</evidence>
<dbReference type="EMBL" id="JAGGJU010000004">
    <property type="protein sequence ID" value="MBP1850154.1"/>
    <property type="molecule type" value="Genomic_DNA"/>
</dbReference>
<evidence type="ECO:0000256" key="1">
    <source>
        <dbReference type="SAM" id="Phobius"/>
    </source>
</evidence>
<dbReference type="SMART" id="SM00267">
    <property type="entry name" value="GGDEF"/>
    <property type="match status" value="1"/>
</dbReference>
<proteinExistence type="predicted"/>
<dbReference type="InterPro" id="IPR029787">
    <property type="entry name" value="Nucleotide_cyclase"/>
</dbReference>
<dbReference type="InterPro" id="IPR000160">
    <property type="entry name" value="GGDEF_dom"/>
</dbReference>
<dbReference type="PANTHER" id="PTHR44757:SF2">
    <property type="entry name" value="BIOFILM ARCHITECTURE MAINTENANCE PROTEIN MBAA"/>
    <property type="match status" value="1"/>
</dbReference>
<comment type="caution">
    <text evidence="4">The sequence shown here is derived from an EMBL/GenBank/DDBJ whole genome shotgun (WGS) entry which is preliminary data.</text>
</comment>
<keyword evidence="5" id="KW-1185">Reference proteome</keyword>
<dbReference type="InterPro" id="IPR052155">
    <property type="entry name" value="Biofilm_reg_signaling"/>
</dbReference>
<dbReference type="InterPro" id="IPR035919">
    <property type="entry name" value="EAL_sf"/>
</dbReference>
<dbReference type="SUPFAM" id="SSF55073">
    <property type="entry name" value="Nucleotide cyclase"/>
    <property type="match status" value="1"/>
</dbReference>
<reference evidence="4 5" key="1">
    <citation type="submission" date="2021-03" db="EMBL/GenBank/DDBJ databases">
        <title>Genomic Encyclopedia of Type Strains, Phase IV (KMG-IV): sequencing the most valuable type-strain genomes for metagenomic binning, comparative biology and taxonomic classification.</title>
        <authorList>
            <person name="Goeker M."/>
        </authorList>
    </citation>
    <scope>NUCLEOTIDE SEQUENCE [LARGE SCALE GENOMIC DNA]</scope>
    <source>
        <strain evidence="4 5">DSM 21600</strain>
    </source>
</reference>
<feature type="domain" description="GGDEF" evidence="3">
    <location>
        <begin position="243"/>
        <end position="379"/>
    </location>
</feature>